<dbReference type="PRINTS" id="PR00368">
    <property type="entry name" value="FADPNR"/>
</dbReference>
<feature type="domain" description="RsdA/BaiN/AoA(So)-like Rossmann fold-like" evidence="4">
    <location>
        <begin position="6"/>
        <end position="391"/>
    </location>
</feature>
<dbReference type="InterPro" id="IPR036188">
    <property type="entry name" value="FAD/NAD-bd_sf"/>
</dbReference>
<name>A1WWP6_HALHL</name>
<dbReference type="OrthoDB" id="9773233at2"/>
<dbReference type="Gene3D" id="1.10.8.260">
    <property type="entry name" value="HI0933 insert domain-like"/>
    <property type="match status" value="1"/>
</dbReference>
<gene>
    <name evidence="6" type="ordered locus">Hhal_1341</name>
</gene>
<dbReference type="InterPro" id="IPR055178">
    <property type="entry name" value="RsdA/BaiN/AoA(So)-like_dom"/>
</dbReference>
<dbReference type="SUPFAM" id="SSF51905">
    <property type="entry name" value="FAD/NAD(P)-binding domain"/>
    <property type="match status" value="1"/>
</dbReference>
<feature type="domain" description="RsdA/BaiN/AoA(So)-like insert" evidence="5">
    <location>
        <begin position="189"/>
        <end position="338"/>
    </location>
</feature>
<dbReference type="Gene3D" id="3.50.50.60">
    <property type="entry name" value="FAD/NAD(P)-binding domain"/>
    <property type="match status" value="1"/>
</dbReference>
<keyword evidence="7" id="KW-1185">Reference proteome</keyword>
<organism evidence="6 7">
    <name type="scientific">Halorhodospira halophila (strain DSM 244 / SL1)</name>
    <name type="common">Ectothiorhodospira halophila (strain DSM 244 / SL1)</name>
    <dbReference type="NCBI Taxonomy" id="349124"/>
    <lineage>
        <taxon>Bacteria</taxon>
        <taxon>Pseudomonadati</taxon>
        <taxon>Pseudomonadota</taxon>
        <taxon>Gammaproteobacteria</taxon>
        <taxon>Chromatiales</taxon>
        <taxon>Ectothiorhodospiraceae</taxon>
        <taxon>Halorhodospira</taxon>
    </lineage>
</organism>
<dbReference type="STRING" id="349124.Hhal_1341"/>
<reference evidence="7" key="1">
    <citation type="submission" date="2006-12" db="EMBL/GenBank/DDBJ databases">
        <title>Complete sequence of Halorhodospira halophila SL1.</title>
        <authorList>
            <consortium name="US DOE Joint Genome Institute"/>
            <person name="Copeland A."/>
            <person name="Lucas S."/>
            <person name="Lapidus A."/>
            <person name="Barry K."/>
            <person name="Detter J.C."/>
            <person name="Glavina del Rio T."/>
            <person name="Hammon N."/>
            <person name="Israni S."/>
            <person name="Dalin E."/>
            <person name="Tice H."/>
            <person name="Pitluck S."/>
            <person name="Saunders E."/>
            <person name="Brettin T."/>
            <person name="Bruce D."/>
            <person name="Han C."/>
            <person name="Tapia R."/>
            <person name="Schmutz J."/>
            <person name="Larimer F."/>
            <person name="Land M."/>
            <person name="Hauser L."/>
            <person name="Kyrpides N."/>
            <person name="Mikhailova N."/>
            <person name="Hoff W."/>
            <person name="Richardson P."/>
        </authorList>
    </citation>
    <scope>NUCLEOTIDE SEQUENCE [LARGE SCALE GENOMIC DNA]</scope>
    <source>
        <strain evidence="7">DSM 244 / SL1</strain>
    </source>
</reference>
<dbReference type="SUPFAM" id="SSF160996">
    <property type="entry name" value="HI0933 insert domain-like"/>
    <property type="match status" value="1"/>
</dbReference>
<evidence type="ECO:0000259" key="5">
    <source>
        <dbReference type="Pfam" id="PF22780"/>
    </source>
</evidence>
<reference evidence="6 7" key="2">
    <citation type="journal article" date="2013" name="Stand. Genomic Sci.">
        <title>Complete genome sequence of Halorhodospira halophila SL1.</title>
        <authorList>
            <person name="Challacombe J.F."/>
            <person name="Majid S."/>
            <person name="Deole R."/>
            <person name="Brettin T.S."/>
            <person name="Bruce D."/>
            <person name="Delano S.F."/>
            <person name="Detter J.C."/>
            <person name="Gleasner C.D."/>
            <person name="Han C.S."/>
            <person name="Misra M."/>
            <person name="Reitenga K.G."/>
            <person name="Mikhailova N."/>
            <person name="Woyke T."/>
            <person name="Pitluck S."/>
            <person name="Nolan M."/>
            <person name="Land M.L."/>
            <person name="Saunders E."/>
            <person name="Tapia R."/>
            <person name="Lapidus A."/>
            <person name="Ivanova N."/>
            <person name="Hoff W.D."/>
        </authorList>
    </citation>
    <scope>NUCLEOTIDE SEQUENCE [LARGE SCALE GENOMIC DNA]</scope>
    <source>
        <strain evidence="7">DSM 244 / SL1</strain>
    </source>
</reference>
<dbReference type="PANTHER" id="PTHR42887">
    <property type="entry name" value="OS12G0638800 PROTEIN"/>
    <property type="match status" value="1"/>
</dbReference>
<comment type="cofactor">
    <cofactor evidence="1">
        <name>FAD</name>
        <dbReference type="ChEBI" id="CHEBI:57692"/>
    </cofactor>
</comment>
<evidence type="ECO:0000313" key="6">
    <source>
        <dbReference type="EMBL" id="ABM62108.1"/>
    </source>
</evidence>
<dbReference type="PANTHER" id="PTHR42887:SF2">
    <property type="entry name" value="OS12G0638800 PROTEIN"/>
    <property type="match status" value="1"/>
</dbReference>
<dbReference type="Proteomes" id="UP000000647">
    <property type="component" value="Chromosome"/>
</dbReference>
<sequence length="393" mass="42056">MTEQIDVIVIGAGAAGLMCAATAAGRGRRVVVLDHARKPGRKILMSGGGRCNFTHLHSGPEHFLSANPRFCISALRRYPPAAFLELVERHGVAYEEREPGRLFCRESARPILDLLLSEGRQAGVELRMGTGVRSVQATAEGFAVATPTGTLHAEALVVATGGLSIPRMGASGLGYAIARQFGLPVQPTRPALVPLTLPEHLRRPIGDLAGISVPVRVRCAEAEFSDDLLITHHGLSGPAALQASSYWQPEVPLSLDWLPGVALHDELAEARRRRSKRALHRCLEAHLPRRLARVLCDLEGWSGPLQGFSNRGLEAVAQRLQEWRLTPAGTAGYAKAEVTAGGVDTDALSSRTLEAREVPGLHFVGEVVDVTGQLGGHNFQWAWSSGVAVGQAI</sequence>
<keyword evidence="3" id="KW-0274">FAD</keyword>
<dbReference type="eggNOG" id="COG2081">
    <property type="taxonomic scope" value="Bacteria"/>
</dbReference>
<dbReference type="InterPro" id="IPR004792">
    <property type="entry name" value="BaiN-like"/>
</dbReference>
<dbReference type="InterPro" id="IPR057661">
    <property type="entry name" value="RsdA/BaiN/AoA(So)_Rossmann"/>
</dbReference>
<keyword evidence="2" id="KW-0285">Flavoprotein</keyword>
<dbReference type="Pfam" id="PF22780">
    <property type="entry name" value="HI0933_like_1st"/>
    <property type="match status" value="1"/>
</dbReference>
<evidence type="ECO:0000313" key="7">
    <source>
        <dbReference type="Proteomes" id="UP000000647"/>
    </source>
</evidence>
<dbReference type="NCBIfam" id="TIGR00275">
    <property type="entry name" value="aminoacetone oxidase family FAD-binding enzyme"/>
    <property type="match status" value="1"/>
</dbReference>
<dbReference type="InterPro" id="IPR023166">
    <property type="entry name" value="BaiN-like_dom_sf"/>
</dbReference>
<evidence type="ECO:0000256" key="3">
    <source>
        <dbReference type="ARBA" id="ARBA00022827"/>
    </source>
</evidence>
<dbReference type="PRINTS" id="PR00411">
    <property type="entry name" value="PNDRDTASEI"/>
</dbReference>
<dbReference type="EMBL" id="CP000544">
    <property type="protein sequence ID" value="ABM62108.1"/>
    <property type="molecule type" value="Genomic_DNA"/>
</dbReference>
<dbReference type="AlphaFoldDB" id="A1WWP6"/>
<dbReference type="KEGG" id="hha:Hhal_1341"/>
<dbReference type="Pfam" id="PF03486">
    <property type="entry name" value="HI0933_like"/>
    <property type="match status" value="1"/>
</dbReference>
<evidence type="ECO:0000256" key="1">
    <source>
        <dbReference type="ARBA" id="ARBA00001974"/>
    </source>
</evidence>
<evidence type="ECO:0000259" key="4">
    <source>
        <dbReference type="Pfam" id="PF03486"/>
    </source>
</evidence>
<dbReference type="HOGENOM" id="CLU_025174_2_0_6"/>
<protein>
    <submittedName>
        <fullName evidence="6">HI0933 family protein</fullName>
    </submittedName>
</protein>
<accession>A1WWP6</accession>
<evidence type="ECO:0000256" key="2">
    <source>
        <dbReference type="ARBA" id="ARBA00022630"/>
    </source>
</evidence>
<dbReference type="RefSeq" id="WP_011814130.1">
    <property type="nucleotide sequence ID" value="NC_008789.1"/>
</dbReference>
<proteinExistence type="predicted"/>
<dbReference type="Gene3D" id="2.40.30.10">
    <property type="entry name" value="Translation factors"/>
    <property type="match status" value="1"/>
</dbReference>